<dbReference type="InterPro" id="IPR045851">
    <property type="entry name" value="AMP-bd_C_sf"/>
</dbReference>
<keyword evidence="2" id="KW-0436">Ligase</keyword>
<comment type="caution">
    <text evidence="5">The sequence shown here is derived from an EMBL/GenBank/DDBJ whole genome shotgun (WGS) entry which is preliminary data.</text>
</comment>
<dbReference type="Pfam" id="PF13193">
    <property type="entry name" value="AMP-binding_C"/>
    <property type="match status" value="1"/>
</dbReference>
<dbReference type="NCBIfam" id="NF004837">
    <property type="entry name" value="PRK06187.1"/>
    <property type="match status" value="1"/>
</dbReference>
<proteinExistence type="inferred from homology"/>
<evidence type="ECO:0000313" key="6">
    <source>
        <dbReference type="Proteomes" id="UP000287519"/>
    </source>
</evidence>
<dbReference type="GO" id="GO:0016878">
    <property type="term" value="F:acid-thiol ligase activity"/>
    <property type="evidence" value="ECO:0007669"/>
    <property type="project" value="UniProtKB-ARBA"/>
</dbReference>
<dbReference type="AlphaFoldDB" id="A0A402CD30"/>
<dbReference type="InterPro" id="IPR042099">
    <property type="entry name" value="ANL_N_sf"/>
</dbReference>
<dbReference type="SUPFAM" id="SSF56801">
    <property type="entry name" value="Acetyl-CoA synthetase-like"/>
    <property type="match status" value="1"/>
</dbReference>
<evidence type="ECO:0000259" key="3">
    <source>
        <dbReference type="Pfam" id="PF00501"/>
    </source>
</evidence>
<protein>
    <submittedName>
        <fullName evidence="5">Acetyl-coenzyme A synthetase</fullName>
    </submittedName>
</protein>
<dbReference type="Gene3D" id="3.40.50.12780">
    <property type="entry name" value="N-terminal domain of ligase-like"/>
    <property type="match status" value="1"/>
</dbReference>
<dbReference type="Pfam" id="PF00501">
    <property type="entry name" value="AMP-binding"/>
    <property type="match status" value="1"/>
</dbReference>
<reference evidence="5 6" key="1">
    <citation type="submission" date="2018-11" db="EMBL/GenBank/DDBJ databases">
        <title>Microbial catabolism of amino acid.</title>
        <authorList>
            <person name="Hibi M."/>
            <person name="Ogawa J."/>
        </authorList>
    </citation>
    <scope>NUCLEOTIDE SEQUENCE [LARGE SCALE GENOMIC DNA]</scope>
    <source>
        <strain evidence="5 6">C31-06</strain>
    </source>
</reference>
<organism evidence="5 6">
    <name type="scientific">Rhodococcus wratislaviensis</name>
    <name type="common">Tsukamurella wratislaviensis</name>
    <dbReference type="NCBI Taxonomy" id="44752"/>
    <lineage>
        <taxon>Bacteria</taxon>
        <taxon>Bacillati</taxon>
        <taxon>Actinomycetota</taxon>
        <taxon>Actinomycetes</taxon>
        <taxon>Mycobacteriales</taxon>
        <taxon>Nocardiaceae</taxon>
        <taxon>Rhodococcus</taxon>
    </lineage>
</organism>
<dbReference type="EMBL" id="BHYM01000045">
    <property type="protein sequence ID" value="GCE41506.1"/>
    <property type="molecule type" value="Genomic_DNA"/>
</dbReference>
<accession>A0A402CD30</accession>
<dbReference type="FunFam" id="3.30.300.30:FF:000008">
    <property type="entry name" value="2,3-dihydroxybenzoate-AMP ligase"/>
    <property type="match status" value="1"/>
</dbReference>
<sequence length="515" mass="55470">MGVTQGLHRVVQQTPELPATIFQGRVRTWAESADRVARLAGALRAIGVQRGDRVAMLALNSDRYHEYLFAVPWAGAVLNPVNTRWSPAEITYSLNDSESRVLIVDDTFSELASTLKTDCPDLVAVIHCGESPCPQGMFDYEELIASHDPVDDAYLSGSDLAGIFYTGGTTGSPKGVMLSHAGLLTSALGFTAHGGTITPSGTSLHAAPMFHLADIGAWMSRNCSGGTHAIVPMFEPTAVADAIVRYKVTDVLLVPTMIQMLVDSAATRDWDFSSIHHLVYGASPVSETLLDRIAKAMPTVKLVQAYGMTELSPVATVLDSESHRNAGLRRSAGRAAPHAHVRIVDENGREVRRGTIGEVVVRGDHVMLGYWNRPEETKQAMIGGWLHTGDGAYMDECGYVFVVDRLKDMIVSGGENVYSAEVENALAKHPAVAGCAVIGVPDQDWGERVHALVVPTEGANVSADELRAHCKAVIAGYKAPRSIEFVDHLPISGAGKILKHDLRARYWPAGDRAVH</sequence>
<dbReference type="InterPro" id="IPR020845">
    <property type="entry name" value="AMP-binding_CS"/>
</dbReference>
<dbReference type="InterPro" id="IPR025110">
    <property type="entry name" value="AMP-bd_C"/>
</dbReference>
<evidence type="ECO:0000256" key="2">
    <source>
        <dbReference type="ARBA" id="ARBA00022598"/>
    </source>
</evidence>
<feature type="domain" description="AMP-dependent synthetase/ligase" evidence="3">
    <location>
        <begin position="8"/>
        <end position="371"/>
    </location>
</feature>
<dbReference type="Proteomes" id="UP000287519">
    <property type="component" value="Unassembled WGS sequence"/>
</dbReference>
<dbReference type="PANTHER" id="PTHR43767">
    <property type="entry name" value="LONG-CHAIN-FATTY-ACID--COA LIGASE"/>
    <property type="match status" value="1"/>
</dbReference>
<evidence type="ECO:0000256" key="1">
    <source>
        <dbReference type="ARBA" id="ARBA00006432"/>
    </source>
</evidence>
<dbReference type="Gene3D" id="3.30.300.30">
    <property type="match status" value="1"/>
</dbReference>
<dbReference type="InterPro" id="IPR050237">
    <property type="entry name" value="ATP-dep_AMP-bd_enzyme"/>
</dbReference>
<dbReference type="CDD" id="cd17631">
    <property type="entry name" value="FACL_FadD13-like"/>
    <property type="match status" value="1"/>
</dbReference>
<evidence type="ECO:0000313" key="5">
    <source>
        <dbReference type="EMBL" id="GCE41506.1"/>
    </source>
</evidence>
<dbReference type="OrthoDB" id="9803968at2"/>
<evidence type="ECO:0000259" key="4">
    <source>
        <dbReference type="Pfam" id="PF13193"/>
    </source>
</evidence>
<feature type="domain" description="AMP-binding enzyme C-terminal" evidence="4">
    <location>
        <begin position="421"/>
        <end position="496"/>
    </location>
</feature>
<name>A0A402CD30_RHOWR</name>
<dbReference type="PROSITE" id="PS00455">
    <property type="entry name" value="AMP_BINDING"/>
    <property type="match status" value="1"/>
</dbReference>
<keyword evidence="6" id="KW-1185">Reference proteome</keyword>
<gene>
    <name evidence="5" type="ORF">Rhow_005165</name>
</gene>
<comment type="similarity">
    <text evidence="1">Belongs to the ATP-dependent AMP-binding enzyme family.</text>
</comment>
<dbReference type="RefSeq" id="WP_124393584.1">
    <property type="nucleotide sequence ID" value="NZ_BHYM01000045.1"/>
</dbReference>
<dbReference type="InterPro" id="IPR000873">
    <property type="entry name" value="AMP-dep_synth/lig_dom"/>
</dbReference>
<dbReference type="PANTHER" id="PTHR43767:SF1">
    <property type="entry name" value="NONRIBOSOMAL PEPTIDE SYNTHASE PES1 (EUROFUNG)-RELATED"/>
    <property type="match status" value="1"/>
</dbReference>